<dbReference type="HOGENOM" id="CLU_2070085_0_0_9"/>
<dbReference type="SUPFAM" id="SSF51161">
    <property type="entry name" value="Trimeric LpxA-like enzymes"/>
    <property type="match status" value="1"/>
</dbReference>
<evidence type="ECO:0008006" key="2">
    <source>
        <dbReference type="Google" id="ProtNLM"/>
    </source>
</evidence>
<protein>
    <recommendedName>
        <fullName evidence="2">Acetyltransferase</fullName>
    </recommendedName>
</protein>
<organism evidence="1">
    <name type="scientific">Limosilactobacillus fermentum 28-3-CHN</name>
    <dbReference type="NCBI Taxonomy" id="575599"/>
    <lineage>
        <taxon>Bacteria</taxon>
        <taxon>Bacillati</taxon>
        <taxon>Bacillota</taxon>
        <taxon>Bacilli</taxon>
        <taxon>Lactobacillales</taxon>
        <taxon>Lactobacillaceae</taxon>
        <taxon>Limosilactobacillus</taxon>
    </lineage>
</organism>
<proteinExistence type="predicted"/>
<dbReference type="AlphaFoldDB" id="D0DSL9"/>
<dbReference type="EMBL" id="GG704701">
    <property type="protein sequence ID" value="EEX25727.1"/>
    <property type="molecule type" value="Genomic_DNA"/>
</dbReference>
<evidence type="ECO:0000313" key="1">
    <source>
        <dbReference type="EMBL" id="EEX25727.1"/>
    </source>
</evidence>
<dbReference type="InterPro" id="IPR011004">
    <property type="entry name" value="Trimer_LpxA-like_sf"/>
</dbReference>
<reference evidence="1" key="1">
    <citation type="submission" date="2009-08" db="EMBL/GenBank/DDBJ databases">
        <title>The Genome Sequence of Lactobacillus fermentum 28-3-CHN.</title>
        <authorList>
            <consortium name="The Broad Institute Genome Sequencing Platform"/>
            <person name="Ward D."/>
            <person name="Feldgarden M."/>
            <person name="Earl A."/>
            <person name="Young S.K."/>
            <person name="Zeng Q."/>
            <person name="Koehrsen M."/>
            <person name="Alvarado L."/>
            <person name="Berlin A."/>
            <person name="Bochicchio J."/>
            <person name="Borenstein D."/>
            <person name="Chapman S.B."/>
            <person name="Chen Z."/>
            <person name="Engels R."/>
            <person name="Freedman E."/>
            <person name="Gellesch M."/>
            <person name="Goldberg J."/>
            <person name="Griggs A."/>
            <person name="Gujja S."/>
            <person name="Heilman E."/>
            <person name="Heiman D."/>
            <person name="Hepburn T."/>
            <person name="Howarth C."/>
            <person name="Jen D."/>
            <person name="Larson L."/>
            <person name="Lewis B."/>
            <person name="Mehta T."/>
            <person name="Park D."/>
            <person name="Pearson M."/>
            <person name="Roberts A."/>
            <person name="Saif S."/>
            <person name="Shea T."/>
            <person name="Shenoy N."/>
            <person name="Sisk P."/>
            <person name="Stolte C."/>
            <person name="Sykes S."/>
            <person name="Thomson T."/>
            <person name="Walk T."/>
            <person name="White J."/>
            <person name="Yandava C."/>
            <person name="Liu Y."/>
            <person name="Xu Q."/>
            <person name="Haas B."/>
            <person name="Nusbaum C."/>
            <person name="Birren B."/>
        </authorList>
    </citation>
    <scope>NUCLEOTIDE SEQUENCE</scope>
    <source>
        <strain evidence="1">28-3-CHN</strain>
    </source>
</reference>
<gene>
    <name evidence="1" type="ORF">HMPREF0513_00658</name>
</gene>
<dbReference type="Proteomes" id="UP000004920">
    <property type="component" value="Unassembled WGS sequence"/>
</dbReference>
<dbReference type="Gene3D" id="2.160.10.10">
    <property type="entry name" value="Hexapeptide repeat proteins"/>
    <property type="match status" value="1"/>
</dbReference>
<accession>D0DSL9</accession>
<sequence length="118" mass="13668">MVEKLDLNTPEYAQLEERIQQNQLLVQELNTQVHDAAAVRELVSQITGRPVDESTEIRLPFYTDCGVRIHLGKRVFINSNCMFTDLGLRLAKTQLWRPGRWSLRTWPPTRSSGEFRQG</sequence>
<name>D0DSL9_LIMFE</name>